<keyword evidence="3" id="KW-1003">Cell membrane</keyword>
<evidence type="ECO:0000256" key="7">
    <source>
        <dbReference type="ARBA" id="ARBA00023136"/>
    </source>
</evidence>
<dbReference type="RefSeq" id="WP_379864123.1">
    <property type="nucleotide sequence ID" value="NZ_JBHTBW010000019.1"/>
</dbReference>
<keyword evidence="10" id="KW-1185">Reference proteome</keyword>
<evidence type="ECO:0000313" key="10">
    <source>
        <dbReference type="Proteomes" id="UP001596500"/>
    </source>
</evidence>
<feature type="transmembrane region" description="Helical" evidence="8">
    <location>
        <begin position="131"/>
        <end position="154"/>
    </location>
</feature>
<comment type="subcellular location">
    <subcellularLocation>
        <location evidence="1">Cell membrane</location>
        <topology evidence="1">Multi-pass membrane protein</topology>
    </subcellularLocation>
</comment>
<keyword evidence="4 8" id="KW-0812">Transmembrane</keyword>
<comment type="similarity">
    <text evidence="2">Belongs to the MreD family.</text>
</comment>
<evidence type="ECO:0000256" key="2">
    <source>
        <dbReference type="ARBA" id="ARBA00007776"/>
    </source>
</evidence>
<comment type="caution">
    <text evidence="9">The sequence shown here is derived from an EMBL/GenBank/DDBJ whole genome shotgun (WGS) entry which is preliminary data.</text>
</comment>
<gene>
    <name evidence="9" type="primary">mreD</name>
    <name evidence="9" type="ORF">ACFQNG_06695</name>
</gene>
<evidence type="ECO:0000256" key="5">
    <source>
        <dbReference type="ARBA" id="ARBA00022960"/>
    </source>
</evidence>
<dbReference type="InterPro" id="IPR007227">
    <property type="entry name" value="Cell_shape_determining_MreD"/>
</dbReference>
<reference evidence="10" key="1">
    <citation type="journal article" date="2019" name="Int. J. Syst. Evol. Microbiol.">
        <title>The Global Catalogue of Microorganisms (GCM) 10K type strain sequencing project: providing services to taxonomists for standard genome sequencing and annotation.</title>
        <authorList>
            <consortium name="The Broad Institute Genomics Platform"/>
            <consortium name="The Broad Institute Genome Sequencing Center for Infectious Disease"/>
            <person name="Wu L."/>
            <person name="Ma J."/>
        </authorList>
    </citation>
    <scope>NUCLEOTIDE SEQUENCE [LARGE SCALE GENOMIC DNA]</scope>
    <source>
        <strain evidence="10">CGMCC 1.12942</strain>
    </source>
</reference>
<dbReference type="Proteomes" id="UP001596500">
    <property type="component" value="Unassembled WGS sequence"/>
</dbReference>
<feature type="transmembrane region" description="Helical" evidence="8">
    <location>
        <begin position="71"/>
        <end position="92"/>
    </location>
</feature>
<dbReference type="EMBL" id="JBHTBW010000019">
    <property type="protein sequence ID" value="MFC7440837.1"/>
    <property type="molecule type" value="Genomic_DNA"/>
</dbReference>
<keyword evidence="5" id="KW-0133">Cell shape</keyword>
<evidence type="ECO:0000256" key="8">
    <source>
        <dbReference type="SAM" id="Phobius"/>
    </source>
</evidence>
<accession>A0ABW2RIR8</accession>
<evidence type="ECO:0000256" key="6">
    <source>
        <dbReference type="ARBA" id="ARBA00022989"/>
    </source>
</evidence>
<dbReference type="NCBIfam" id="TIGR03426">
    <property type="entry name" value="shape_MreD"/>
    <property type="match status" value="1"/>
</dbReference>
<dbReference type="Pfam" id="PF04093">
    <property type="entry name" value="MreD"/>
    <property type="match status" value="1"/>
</dbReference>
<sequence>MKKSFVAFLFILFLFEGSVFQLLLPQAWGSTFVVIPQLVVSGIIVISLYLPKRYVLIFAVSFGLLHDIVYGPAWGITAFTLAMVAYGTYLLANHFPPFVWIVGVAVVLGQLSFTLLVYGWYRLFGFTDMPFLLSFATHVLPTLAFNTVCAYPIFRFIHYIYVKKRNRQVVFDTIIR</sequence>
<feature type="transmembrane region" description="Helical" evidence="8">
    <location>
        <begin position="98"/>
        <end position="119"/>
    </location>
</feature>
<keyword evidence="6 8" id="KW-1133">Transmembrane helix</keyword>
<protein>
    <submittedName>
        <fullName evidence="9">Rod shape-determining protein MreD</fullName>
    </submittedName>
</protein>
<evidence type="ECO:0000256" key="4">
    <source>
        <dbReference type="ARBA" id="ARBA00022692"/>
    </source>
</evidence>
<feature type="transmembrane region" description="Helical" evidence="8">
    <location>
        <begin position="31"/>
        <end position="50"/>
    </location>
</feature>
<evidence type="ECO:0000256" key="3">
    <source>
        <dbReference type="ARBA" id="ARBA00022475"/>
    </source>
</evidence>
<evidence type="ECO:0000313" key="9">
    <source>
        <dbReference type="EMBL" id="MFC7440837.1"/>
    </source>
</evidence>
<proteinExistence type="inferred from homology"/>
<keyword evidence="7 8" id="KW-0472">Membrane</keyword>
<evidence type="ECO:0000256" key="1">
    <source>
        <dbReference type="ARBA" id="ARBA00004651"/>
    </source>
</evidence>
<organism evidence="9 10">
    <name type="scientific">Laceyella putida</name>
    <dbReference type="NCBI Taxonomy" id="110101"/>
    <lineage>
        <taxon>Bacteria</taxon>
        <taxon>Bacillati</taxon>
        <taxon>Bacillota</taxon>
        <taxon>Bacilli</taxon>
        <taxon>Bacillales</taxon>
        <taxon>Thermoactinomycetaceae</taxon>
        <taxon>Laceyella</taxon>
    </lineage>
</organism>
<name>A0ABW2RIR8_9BACL</name>